<reference evidence="3 4" key="1">
    <citation type="submission" date="2017-05" db="EMBL/GenBank/DDBJ databases">
        <title>Genomic insights into alkan degradation activity of Oleiphilus messinensis.</title>
        <authorList>
            <person name="Kozyavkin S.A."/>
            <person name="Slesarev A.I."/>
            <person name="Golyshin P.N."/>
            <person name="Korzhenkov A."/>
            <person name="Golyshina O.N."/>
            <person name="Toshchakov S.V."/>
        </authorList>
    </citation>
    <scope>NUCLEOTIDE SEQUENCE [LARGE SCALE GENOMIC DNA]</scope>
    <source>
        <strain evidence="3 4">ME102</strain>
    </source>
</reference>
<dbReference type="OrthoDB" id="526867at2"/>
<feature type="domain" description="DUF547" evidence="2">
    <location>
        <begin position="106"/>
        <end position="217"/>
    </location>
</feature>
<dbReference type="InterPro" id="IPR006869">
    <property type="entry name" value="DUF547"/>
</dbReference>
<organism evidence="3 4">
    <name type="scientific">Oleiphilus messinensis</name>
    <dbReference type="NCBI Taxonomy" id="141451"/>
    <lineage>
        <taxon>Bacteria</taxon>
        <taxon>Pseudomonadati</taxon>
        <taxon>Pseudomonadota</taxon>
        <taxon>Gammaproteobacteria</taxon>
        <taxon>Oceanospirillales</taxon>
        <taxon>Oleiphilaceae</taxon>
        <taxon>Oleiphilus</taxon>
    </lineage>
</organism>
<proteinExistence type="predicted"/>
<gene>
    <name evidence="3" type="ORF">OLMES_0385</name>
</gene>
<evidence type="ECO:0000256" key="1">
    <source>
        <dbReference type="SAM" id="SignalP"/>
    </source>
</evidence>
<dbReference type="Pfam" id="PF04784">
    <property type="entry name" value="DUF547"/>
    <property type="match status" value="1"/>
</dbReference>
<name>A0A1Y0I2Q7_9GAMM</name>
<keyword evidence="1" id="KW-0732">Signal</keyword>
<dbReference type="PANTHER" id="PTHR46361">
    <property type="entry name" value="ELECTRON CARRIER/ PROTEIN DISULFIDE OXIDOREDUCTASE"/>
    <property type="match status" value="1"/>
</dbReference>
<keyword evidence="4" id="KW-1185">Reference proteome</keyword>
<evidence type="ECO:0000259" key="2">
    <source>
        <dbReference type="Pfam" id="PF04784"/>
    </source>
</evidence>
<dbReference type="RefSeq" id="WP_087459684.1">
    <property type="nucleotide sequence ID" value="NZ_CP021425.1"/>
</dbReference>
<evidence type="ECO:0000313" key="4">
    <source>
        <dbReference type="Proteomes" id="UP000196027"/>
    </source>
</evidence>
<dbReference type="AlphaFoldDB" id="A0A1Y0I2Q7"/>
<sequence>MIIKAIETTRFNRIQLAYLCSLLLLVLTTLSAQAAPQSDLLGDWNHSKAQSTATIDHSAWQQFLDRYIDAKHPSGINSFGYSKVSKQDKRALKKYLGDMQALNPLNYNKAEQKAFWINLYNALTVDLILDHYPVKSITDLGKGFFAFGPWDDPIATINKHELTLNNIEHGILRPIWQDKRIHYAVNCASYSCPNLASKAYTANNTEQLLEQGAKDYINHPRGVRFEDGDLYLSSIYDWYLVDFGDSIPSLLKHLQHYAKPELARQLKSFKGKPDFEYDWQLNELN</sequence>
<dbReference type="KEGG" id="ome:OLMES_0385"/>
<dbReference type="Proteomes" id="UP000196027">
    <property type="component" value="Chromosome"/>
</dbReference>
<feature type="signal peptide" evidence="1">
    <location>
        <begin position="1"/>
        <end position="34"/>
    </location>
</feature>
<dbReference type="EMBL" id="CP021425">
    <property type="protein sequence ID" value="ARU54489.1"/>
    <property type="molecule type" value="Genomic_DNA"/>
</dbReference>
<accession>A0A1Y0I2Q7</accession>
<evidence type="ECO:0000313" key="3">
    <source>
        <dbReference type="EMBL" id="ARU54489.1"/>
    </source>
</evidence>
<feature type="chain" id="PRO_5012033277" evidence="1">
    <location>
        <begin position="35"/>
        <end position="285"/>
    </location>
</feature>
<protein>
    <submittedName>
        <fullName evidence="3">Exported protein</fullName>
    </submittedName>
</protein>
<dbReference type="PANTHER" id="PTHR46361:SF3">
    <property type="entry name" value="ELECTRON CARRIER_ PROTEIN DISULFIDE OXIDOREDUCTASE"/>
    <property type="match status" value="1"/>
</dbReference>